<dbReference type="NCBIfam" id="TIGR00966">
    <property type="entry name" value="transloc_SecF"/>
    <property type="match status" value="1"/>
</dbReference>
<dbReference type="PANTHER" id="PTHR30081">
    <property type="entry name" value="PROTEIN-EXPORT MEMBRANE PROTEIN SEC"/>
    <property type="match status" value="1"/>
</dbReference>
<evidence type="ECO:0000256" key="1">
    <source>
        <dbReference type="ARBA" id="ARBA00004651"/>
    </source>
</evidence>
<evidence type="ECO:0000256" key="11">
    <source>
        <dbReference type="ARBA" id="ARBA00061053"/>
    </source>
</evidence>
<dbReference type="FunFam" id="1.20.1640.10:FF:000024">
    <property type="entry name" value="Multifunctional fusion protein"/>
    <property type="match status" value="1"/>
</dbReference>
<evidence type="ECO:0000259" key="13">
    <source>
        <dbReference type="Pfam" id="PF02355"/>
    </source>
</evidence>
<evidence type="ECO:0000256" key="7">
    <source>
        <dbReference type="ARBA" id="ARBA00023010"/>
    </source>
</evidence>
<evidence type="ECO:0000313" key="16">
    <source>
        <dbReference type="Proteomes" id="UP000214975"/>
    </source>
</evidence>
<keyword evidence="6 12" id="KW-1133">Transmembrane helix</keyword>
<sequence>MRLNNIKWNIDVIGKTKVWFTISGIIILAGLIVLFTMGLNWGLDFTGGTVVEFNMHRTVTTSVNNEITNVLKNNGVKESQVKAIGPNNTHVSITTPSLDDKTRTAVINDLKSKYKLSDKDLVSSQNVSASIGKEMQFGTLLASAVAALLMLIYIGFRFNFEMGAAAVLALIHDILIMISAYALLRIVVDTPFVAAILTVFGYSINDTIVIFDRIRDNIKLMRKSSYKEIANVSVNETMTRSINTVMTVLIMLVLMYFFGPASIKSFALPLLVGVASGAYSSIFIASPLWVIFKDREGKNRVGNKVGNKPQRA</sequence>
<feature type="domain" description="Protein export membrane protein SecD/SecF C-terminal" evidence="13">
    <location>
        <begin position="116"/>
        <end position="293"/>
    </location>
</feature>
<evidence type="ECO:0000256" key="3">
    <source>
        <dbReference type="ARBA" id="ARBA00022475"/>
    </source>
</evidence>
<keyword evidence="4 12" id="KW-0812">Transmembrane</keyword>
<dbReference type="GO" id="GO:0006605">
    <property type="term" value="P:protein targeting"/>
    <property type="evidence" value="ECO:0007669"/>
    <property type="project" value="UniProtKB-UniRule"/>
</dbReference>
<organism evidence="15 17">
    <name type="scientific">Thermoanaerobacterium thermosaccharolyticum</name>
    <name type="common">Clostridium thermosaccharolyticum</name>
    <dbReference type="NCBI Taxonomy" id="1517"/>
    <lineage>
        <taxon>Bacteria</taxon>
        <taxon>Bacillati</taxon>
        <taxon>Bacillota</taxon>
        <taxon>Clostridia</taxon>
        <taxon>Thermoanaerobacterales</taxon>
        <taxon>Thermoanaerobacteraceae</taxon>
        <taxon>Thermoanaerobacterium</taxon>
    </lineage>
</organism>
<feature type="transmembrane region" description="Helical" evidence="12">
    <location>
        <begin position="241"/>
        <end position="258"/>
    </location>
</feature>
<comment type="similarity">
    <text evidence="10">In the C-terminal section; belongs to the SecD/SecF family. SecF subfamily.</text>
</comment>
<keyword evidence="7 12" id="KW-0811">Translocation</keyword>
<feature type="transmembrane region" description="Helical" evidence="12">
    <location>
        <begin position="163"/>
        <end position="184"/>
    </location>
</feature>
<evidence type="ECO:0000256" key="9">
    <source>
        <dbReference type="ARBA" id="ARBA00059018"/>
    </source>
</evidence>
<evidence type="ECO:0000256" key="10">
    <source>
        <dbReference type="ARBA" id="ARBA00060856"/>
    </source>
</evidence>
<dbReference type="InterPro" id="IPR005665">
    <property type="entry name" value="SecF_bac"/>
</dbReference>
<dbReference type="NCBIfam" id="TIGR00916">
    <property type="entry name" value="2A0604s01"/>
    <property type="match status" value="1"/>
</dbReference>
<dbReference type="Pfam" id="PF07549">
    <property type="entry name" value="Sec_GG"/>
    <property type="match status" value="1"/>
</dbReference>
<dbReference type="AlphaFoldDB" id="A0A231VEF4"/>
<dbReference type="PRINTS" id="PR01755">
    <property type="entry name" value="SECFTRNLCASE"/>
</dbReference>
<evidence type="ECO:0000313" key="14">
    <source>
        <dbReference type="EMBL" id="AST58890.1"/>
    </source>
</evidence>
<dbReference type="EMBL" id="NKHD01000030">
    <property type="protein sequence ID" value="OXT06401.1"/>
    <property type="molecule type" value="Genomic_DNA"/>
</dbReference>
<feature type="transmembrane region" description="Helical" evidence="12">
    <location>
        <begin position="20"/>
        <end position="43"/>
    </location>
</feature>
<dbReference type="Gene3D" id="1.20.1640.10">
    <property type="entry name" value="Multidrug efflux transporter AcrB transmembrane domain"/>
    <property type="match status" value="1"/>
</dbReference>
<dbReference type="PANTHER" id="PTHR30081:SF8">
    <property type="entry name" value="PROTEIN TRANSLOCASE SUBUNIT SECF"/>
    <property type="match status" value="1"/>
</dbReference>
<comment type="subcellular location">
    <subcellularLocation>
        <location evidence="1 12">Cell membrane</location>
        <topology evidence="1 12">Multi-pass membrane protein</topology>
    </subcellularLocation>
</comment>
<keyword evidence="3 12" id="KW-1003">Cell membrane</keyword>
<dbReference type="GO" id="GO:0005886">
    <property type="term" value="C:plasma membrane"/>
    <property type="evidence" value="ECO:0007669"/>
    <property type="project" value="UniProtKB-SubCell"/>
</dbReference>
<evidence type="ECO:0000256" key="8">
    <source>
        <dbReference type="ARBA" id="ARBA00023136"/>
    </source>
</evidence>
<name>A0A231VEF4_THETR</name>
<evidence type="ECO:0000256" key="12">
    <source>
        <dbReference type="HAMAP-Rule" id="MF_01464"/>
    </source>
</evidence>
<reference evidence="15 17" key="2">
    <citation type="submission" date="2017-06" db="EMBL/GenBank/DDBJ databases">
        <title>Isolation and characterization of a thermophilic and butanogenic Thermoanaerobacterium thermosaccharolyticum M5 capable of efficient degradation of hemicellulose.</title>
        <authorList>
            <person name="Xin F."/>
            <person name="Jiang Y."/>
        </authorList>
    </citation>
    <scope>NUCLEOTIDE SEQUENCE [LARGE SCALE GENOMIC DNA]</scope>
    <source>
        <strain evidence="15 17">M5</strain>
    </source>
</reference>
<protein>
    <recommendedName>
        <fullName evidence="12">Protein-export membrane protein SecF</fullName>
    </recommendedName>
</protein>
<evidence type="ECO:0000313" key="17">
    <source>
        <dbReference type="Proteomes" id="UP000215301"/>
    </source>
</evidence>
<accession>A0A231VEF4</accession>
<comment type="similarity">
    <text evidence="11">In the N-terminal section; belongs to the SecD/SecF family. SecD subfamily.</text>
</comment>
<dbReference type="Proteomes" id="UP000214975">
    <property type="component" value="Chromosome"/>
</dbReference>
<keyword evidence="5 12" id="KW-0653">Protein transport</keyword>
<dbReference type="Proteomes" id="UP000215301">
    <property type="component" value="Unassembled WGS sequence"/>
</dbReference>
<evidence type="ECO:0000313" key="15">
    <source>
        <dbReference type="EMBL" id="OXT06401.1"/>
    </source>
</evidence>
<dbReference type="RefSeq" id="WP_094046069.1">
    <property type="nucleotide sequence ID" value="NZ_CP016893.1"/>
</dbReference>
<evidence type="ECO:0000256" key="2">
    <source>
        <dbReference type="ARBA" id="ARBA00022448"/>
    </source>
</evidence>
<evidence type="ECO:0000256" key="6">
    <source>
        <dbReference type="ARBA" id="ARBA00022989"/>
    </source>
</evidence>
<proteinExistence type="inferred from homology"/>
<dbReference type="GO" id="GO:0065002">
    <property type="term" value="P:intracellular protein transmembrane transport"/>
    <property type="evidence" value="ECO:0007669"/>
    <property type="project" value="UniProtKB-UniRule"/>
</dbReference>
<comment type="similarity">
    <text evidence="12">Belongs to the SecD/SecF family. SecF subfamily.</text>
</comment>
<reference evidence="14 16" key="1">
    <citation type="submission" date="2016-08" db="EMBL/GenBank/DDBJ databases">
        <title>A novel genetic cassette of butanologenic Thermoanaerobacterium thermosaccharolyticum that directly convert cellulose to butanol.</title>
        <authorList>
            <person name="Li T."/>
            <person name="He J."/>
        </authorList>
    </citation>
    <scope>NUCLEOTIDE SEQUENCE [LARGE SCALE GENOMIC DNA]</scope>
    <source>
        <strain evidence="14 16">TG57</strain>
    </source>
</reference>
<feature type="transmembrane region" description="Helical" evidence="12">
    <location>
        <begin position="190"/>
        <end position="211"/>
    </location>
</feature>
<evidence type="ECO:0000256" key="4">
    <source>
        <dbReference type="ARBA" id="ARBA00022692"/>
    </source>
</evidence>
<keyword evidence="8 12" id="KW-0472">Membrane</keyword>
<dbReference type="HAMAP" id="MF_01464_B">
    <property type="entry name" value="SecF_B"/>
    <property type="match status" value="1"/>
</dbReference>
<dbReference type="GO" id="GO:0015450">
    <property type="term" value="F:protein-transporting ATPase activity"/>
    <property type="evidence" value="ECO:0007669"/>
    <property type="project" value="InterPro"/>
</dbReference>
<dbReference type="InterPro" id="IPR048634">
    <property type="entry name" value="SecD_SecF_C"/>
</dbReference>
<comment type="subunit">
    <text evidence="12">Forms a complex with SecD. Part of the essential Sec protein translocation apparatus which comprises SecA, SecYEG and auxiliary proteins SecDF. Other proteins may also be involved.</text>
</comment>
<keyword evidence="2 12" id="KW-0813">Transport</keyword>
<dbReference type="InterPro" id="IPR055344">
    <property type="entry name" value="SecD_SecF_C_bact"/>
</dbReference>
<dbReference type="InterPro" id="IPR022813">
    <property type="entry name" value="SecD/SecF_arch_bac"/>
</dbReference>
<feature type="transmembrane region" description="Helical" evidence="12">
    <location>
        <begin position="270"/>
        <end position="292"/>
    </location>
</feature>
<dbReference type="GO" id="GO:0043952">
    <property type="term" value="P:protein transport by the Sec complex"/>
    <property type="evidence" value="ECO:0007669"/>
    <property type="project" value="UniProtKB-UniRule"/>
</dbReference>
<dbReference type="InterPro" id="IPR022646">
    <property type="entry name" value="SecD/SecF_CS"/>
</dbReference>
<dbReference type="SUPFAM" id="SSF82866">
    <property type="entry name" value="Multidrug efflux transporter AcrB transmembrane domain"/>
    <property type="match status" value="1"/>
</dbReference>
<gene>
    <name evidence="12 15" type="primary">secF</name>
    <name evidence="15" type="ORF">CE561_10605</name>
    <name evidence="14" type="ORF">Thert_03119</name>
</gene>
<evidence type="ECO:0000256" key="5">
    <source>
        <dbReference type="ARBA" id="ARBA00022927"/>
    </source>
</evidence>
<dbReference type="EMBL" id="CP016893">
    <property type="protein sequence ID" value="AST58890.1"/>
    <property type="molecule type" value="Genomic_DNA"/>
</dbReference>
<feature type="transmembrane region" description="Helical" evidence="12">
    <location>
        <begin position="137"/>
        <end position="156"/>
    </location>
</feature>
<dbReference type="Pfam" id="PF02355">
    <property type="entry name" value="SecD_SecF_C"/>
    <property type="match status" value="1"/>
</dbReference>
<dbReference type="InterPro" id="IPR022645">
    <property type="entry name" value="SecD/SecF_bac"/>
</dbReference>
<comment type="function">
    <text evidence="9 12">Part of the Sec protein translocase complex. Interacts with the SecYEG preprotein conducting channel. SecDF uses the proton motive force (PMF) to complete protein translocation after the ATP-dependent function of SecA.</text>
</comment>